<dbReference type="EMBL" id="ML979054">
    <property type="protein sequence ID" value="KAF1922193.1"/>
    <property type="molecule type" value="Genomic_DNA"/>
</dbReference>
<dbReference type="Proteomes" id="UP000800082">
    <property type="component" value="Unassembled WGS sequence"/>
</dbReference>
<evidence type="ECO:0000313" key="1">
    <source>
        <dbReference type="EMBL" id="KAF1922193.1"/>
    </source>
</evidence>
<dbReference type="RefSeq" id="XP_033442447.1">
    <property type="nucleotide sequence ID" value="XM_033594599.1"/>
</dbReference>
<name>A0A6A5R3H4_9PLEO</name>
<proteinExistence type="predicted"/>
<reference evidence="1" key="1">
    <citation type="journal article" date="2020" name="Stud. Mycol.">
        <title>101 Dothideomycetes genomes: a test case for predicting lifestyles and emergence of pathogens.</title>
        <authorList>
            <person name="Haridas S."/>
            <person name="Albert R."/>
            <person name="Binder M."/>
            <person name="Bloem J."/>
            <person name="Labutti K."/>
            <person name="Salamov A."/>
            <person name="Andreopoulos B."/>
            <person name="Baker S."/>
            <person name="Barry K."/>
            <person name="Bills G."/>
            <person name="Bluhm B."/>
            <person name="Cannon C."/>
            <person name="Castanera R."/>
            <person name="Culley D."/>
            <person name="Daum C."/>
            <person name="Ezra D."/>
            <person name="Gonzalez J."/>
            <person name="Henrissat B."/>
            <person name="Kuo A."/>
            <person name="Liang C."/>
            <person name="Lipzen A."/>
            <person name="Lutzoni F."/>
            <person name="Magnuson J."/>
            <person name="Mondo S."/>
            <person name="Nolan M."/>
            <person name="Ohm R."/>
            <person name="Pangilinan J."/>
            <person name="Park H.-J."/>
            <person name="Ramirez L."/>
            <person name="Alfaro M."/>
            <person name="Sun H."/>
            <person name="Tritt A."/>
            <person name="Yoshinaga Y."/>
            <person name="Zwiers L.-H."/>
            <person name="Turgeon B."/>
            <person name="Goodwin S."/>
            <person name="Spatafora J."/>
            <person name="Crous P."/>
            <person name="Grigoriev I."/>
        </authorList>
    </citation>
    <scope>NUCLEOTIDE SEQUENCE</scope>
    <source>
        <strain evidence="1">CBS 183.55</strain>
    </source>
</reference>
<feature type="non-terminal residue" evidence="1">
    <location>
        <position position="1"/>
    </location>
</feature>
<dbReference type="GeneID" id="54352267"/>
<dbReference type="AlphaFoldDB" id="A0A6A5R3H4"/>
<keyword evidence="2" id="KW-1185">Reference proteome</keyword>
<protein>
    <submittedName>
        <fullName evidence="1">Uncharacterized protein</fullName>
    </submittedName>
</protein>
<gene>
    <name evidence="1" type="ORF">M421DRAFT_427188</name>
</gene>
<evidence type="ECO:0000313" key="2">
    <source>
        <dbReference type="Proteomes" id="UP000800082"/>
    </source>
</evidence>
<organism evidence="1 2">
    <name type="scientific">Didymella exigua CBS 183.55</name>
    <dbReference type="NCBI Taxonomy" id="1150837"/>
    <lineage>
        <taxon>Eukaryota</taxon>
        <taxon>Fungi</taxon>
        <taxon>Dikarya</taxon>
        <taxon>Ascomycota</taxon>
        <taxon>Pezizomycotina</taxon>
        <taxon>Dothideomycetes</taxon>
        <taxon>Pleosporomycetidae</taxon>
        <taxon>Pleosporales</taxon>
        <taxon>Pleosporineae</taxon>
        <taxon>Didymellaceae</taxon>
        <taxon>Didymella</taxon>
    </lineage>
</organism>
<accession>A0A6A5R3H4</accession>
<sequence length="54" mass="5860">HATHPLRSSSISSSTCCHSVLASRCASCQLRVPSPHWLHPAVSMLLHSTRLPSK</sequence>